<protein>
    <submittedName>
        <fullName evidence="2">Uncharacterized protein</fullName>
    </submittedName>
</protein>
<sequence>MFILRKFAAAILFGAIAVLVATIPNSAVATADELLPCGDHDRGQTVMWDYGSYLECTDGKWFVRACAPGTTIREDASGNAFCS</sequence>
<comment type="caution">
    <text evidence="2">The sequence shown here is derived from an EMBL/GenBank/DDBJ whole genome shotgun (WGS) entry which is preliminary data.</text>
</comment>
<reference evidence="2 3" key="1">
    <citation type="submission" date="2020-05" db="EMBL/GenBank/DDBJ databases">
        <title>MicrobeNet Type strains.</title>
        <authorList>
            <person name="Nicholson A.C."/>
        </authorList>
    </citation>
    <scope>NUCLEOTIDE SEQUENCE [LARGE SCALE GENOMIC DNA]</scope>
    <source>
        <strain evidence="2 3">JCM 3224</strain>
    </source>
</reference>
<dbReference type="Proteomes" id="UP000586827">
    <property type="component" value="Unassembled WGS sequence"/>
</dbReference>
<feature type="chain" id="PRO_5032387269" evidence="1">
    <location>
        <begin position="30"/>
        <end position="83"/>
    </location>
</feature>
<dbReference type="RefSeq" id="WP_067526245.1">
    <property type="nucleotide sequence ID" value="NZ_JABELX010000002.1"/>
</dbReference>
<evidence type="ECO:0000313" key="3">
    <source>
        <dbReference type="Proteomes" id="UP000586827"/>
    </source>
</evidence>
<proteinExistence type="predicted"/>
<evidence type="ECO:0000313" key="2">
    <source>
        <dbReference type="EMBL" id="NNH69395.1"/>
    </source>
</evidence>
<keyword evidence="1" id="KW-0732">Signal</keyword>
<evidence type="ECO:0000256" key="1">
    <source>
        <dbReference type="SAM" id="SignalP"/>
    </source>
</evidence>
<organism evidence="2 3">
    <name type="scientific">Nocardia uniformis</name>
    <dbReference type="NCBI Taxonomy" id="53432"/>
    <lineage>
        <taxon>Bacteria</taxon>
        <taxon>Bacillati</taxon>
        <taxon>Actinomycetota</taxon>
        <taxon>Actinomycetes</taxon>
        <taxon>Mycobacteriales</taxon>
        <taxon>Nocardiaceae</taxon>
        <taxon>Nocardia</taxon>
    </lineage>
</organism>
<gene>
    <name evidence="2" type="ORF">HLB23_05835</name>
</gene>
<name>A0A849BZ65_9NOCA</name>
<dbReference type="EMBL" id="JABELX010000002">
    <property type="protein sequence ID" value="NNH69395.1"/>
    <property type="molecule type" value="Genomic_DNA"/>
</dbReference>
<accession>A0A849BZ65</accession>
<feature type="signal peptide" evidence="1">
    <location>
        <begin position="1"/>
        <end position="29"/>
    </location>
</feature>
<keyword evidence="3" id="KW-1185">Reference proteome</keyword>
<dbReference type="AlphaFoldDB" id="A0A849BZ65"/>